<keyword evidence="1" id="KW-0812">Transmembrane</keyword>
<feature type="transmembrane region" description="Helical" evidence="1">
    <location>
        <begin position="325"/>
        <end position="352"/>
    </location>
</feature>
<feature type="transmembrane region" description="Helical" evidence="1">
    <location>
        <begin position="12"/>
        <end position="32"/>
    </location>
</feature>
<feature type="transmembrane region" description="Helical" evidence="1">
    <location>
        <begin position="298"/>
        <end position="319"/>
    </location>
</feature>
<dbReference type="PANTHER" id="PTHR23547">
    <property type="entry name" value="MAJOR FACILITATOR SUPERFAMILY DOMAIN, GENERAL SUBSTRATE TRANSPORTER"/>
    <property type="match status" value="1"/>
</dbReference>
<organism evidence="2 3">
    <name type="scientific">Maritimibacter dapengensis</name>
    <dbReference type="NCBI Taxonomy" id="2836868"/>
    <lineage>
        <taxon>Bacteria</taxon>
        <taxon>Pseudomonadati</taxon>
        <taxon>Pseudomonadota</taxon>
        <taxon>Alphaproteobacteria</taxon>
        <taxon>Rhodobacterales</taxon>
        <taxon>Roseobacteraceae</taxon>
        <taxon>Maritimibacter</taxon>
    </lineage>
</organism>
<keyword evidence="3" id="KW-1185">Reference proteome</keyword>
<feature type="transmembrane region" description="Helical" evidence="1">
    <location>
        <begin position="225"/>
        <end position="246"/>
    </location>
</feature>
<accession>A0ABS6T4I7</accession>
<feature type="transmembrane region" description="Helical" evidence="1">
    <location>
        <begin position="156"/>
        <end position="173"/>
    </location>
</feature>
<keyword evidence="1" id="KW-1133">Transmembrane helix</keyword>
<sequence length="416" mass="44053">MTDNSTRADNPLAAYIAVTAAYWAFMLTDGALRMLVLLHFHHLGFSPITLAWLFLLYEIAGMITNLSAGWIAARFGLTTTLYVGLGLQVVALLALSRLDPGWAIALSVPFVMVVQGLSGVAKDLAKMSSKSAVKLLAPSADGGLFRWVAALTGSKNAVKGVGFFLGAGLLALIGFKASVIAMAGVLALILVAVMAFMPSGLPKGSKSAKFSQVLSKDPKINRLSLARMFLFGARDTWFVVGIPIFFHSRIEELIGTDSAFFIVGGFMAAWIIAYGAVQAAAPRLLGPAAHEGGEATRLAVRWVGILTFIPVALGMAALWPDAFWLLPVAIVVLLAFGFVFAINSSLHSYLILAFTKSERVTMDVGFYYMSNAAGRLIGTLLSGISYQIGGLALCLLTAGAMAGASWIAARRIQAVL</sequence>
<feature type="transmembrane region" description="Helical" evidence="1">
    <location>
        <begin position="75"/>
        <end position="95"/>
    </location>
</feature>
<protein>
    <submittedName>
        <fullName evidence="2">Organoarsenical effux MFS transporter ArsJ</fullName>
    </submittedName>
</protein>
<dbReference type="PANTHER" id="PTHR23547:SF1">
    <property type="entry name" value="MAJOR FACILITATOR SUPERFAMILY MFS_1"/>
    <property type="match status" value="1"/>
</dbReference>
<feature type="transmembrane region" description="Helical" evidence="1">
    <location>
        <begin position="258"/>
        <end position="277"/>
    </location>
</feature>
<feature type="transmembrane region" description="Helical" evidence="1">
    <location>
        <begin position="44"/>
        <end position="63"/>
    </location>
</feature>
<gene>
    <name evidence="2" type="primary">arsJ</name>
    <name evidence="2" type="ORF">KJP28_14495</name>
</gene>
<dbReference type="InterPro" id="IPR047769">
    <property type="entry name" value="MFS_ArsJ"/>
</dbReference>
<dbReference type="NCBIfam" id="NF033734">
    <property type="entry name" value="MFS_ArsJ"/>
    <property type="match status" value="1"/>
</dbReference>
<keyword evidence="1" id="KW-0472">Membrane</keyword>
<reference evidence="2 3" key="1">
    <citation type="submission" date="2021-05" db="EMBL/GenBank/DDBJ databases">
        <title>Culturable bacteria isolated from Daya Bay.</title>
        <authorList>
            <person name="Zheng W."/>
            <person name="Yu S."/>
            <person name="Huang Y."/>
        </authorList>
    </citation>
    <scope>NUCLEOTIDE SEQUENCE [LARGE SCALE GENOMIC DNA]</scope>
    <source>
        <strain evidence="2 3">DP4N28-5</strain>
    </source>
</reference>
<feature type="transmembrane region" description="Helical" evidence="1">
    <location>
        <begin position="364"/>
        <end position="384"/>
    </location>
</feature>
<feature type="transmembrane region" description="Helical" evidence="1">
    <location>
        <begin position="101"/>
        <end position="121"/>
    </location>
</feature>
<comment type="caution">
    <text evidence="2">The sequence shown here is derived from an EMBL/GenBank/DDBJ whole genome shotgun (WGS) entry which is preliminary data.</text>
</comment>
<name>A0ABS6T4I7_9RHOB</name>
<dbReference type="RefSeq" id="WP_218393329.1">
    <property type="nucleotide sequence ID" value="NZ_JAHUZE010000003.1"/>
</dbReference>
<proteinExistence type="predicted"/>
<dbReference type="Proteomes" id="UP000756530">
    <property type="component" value="Unassembled WGS sequence"/>
</dbReference>
<feature type="transmembrane region" description="Helical" evidence="1">
    <location>
        <begin position="390"/>
        <end position="409"/>
    </location>
</feature>
<feature type="transmembrane region" description="Helical" evidence="1">
    <location>
        <begin position="179"/>
        <end position="197"/>
    </location>
</feature>
<evidence type="ECO:0000313" key="3">
    <source>
        <dbReference type="Proteomes" id="UP000756530"/>
    </source>
</evidence>
<evidence type="ECO:0000256" key="1">
    <source>
        <dbReference type="SAM" id="Phobius"/>
    </source>
</evidence>
<dbReference type="EMBL" id="JAHUZE010000003">
    <property type="protein sequence ID" value="MBV7380138.1"/>
    <property type="molecule type" value="Genomic_DNA"/>
</dbReference>
<evidence type="ECO:0000313" key="2">
    <source>
        <dbReference type="EMBL" id="MBV7380138.1"/>
    </source>
</evidence>